<dbReference type="PRINTS" id="PR01276">
    <property type="entry name" value="TYPE2KERATIN"/>
</dbReference>
<evidence type="ECO:0000313" key="11">
    <source>
        <dbReference type="Ensembl" id="ENSLLEP00000017099.1"/>
    </source>
</evidence>
<name>A0A8C5MN29_9ANUR</name>
<protein>
    <recommendedName>
        <fullName evidence="6">Keratin, type II cytoskeletal I</fullName>
    </recommendedName>
</protein>
<dbReference type="Gene3D" id="1.20.5.1160">
    <property type="entry name" value="Vasodilator-stimulated phosphoprotein"/>
    <property type="match status" value="1"/>
</dbReference>
<proteinExistence type="inferred from homology"/>
<dbReference type="PROSITE" id="PS51257">
    <property type="entry name" value="PROKAR_LIPOPROTEIN"/>
    <property type="match status" value="1"/>
</dbReference>
<organism evidence="11 12">
    <name type="scientific">Leptobrachium leishanense</name>
    <name type="common">Leishan spiny toad</name>
    <dbReference type="NCBI Taxonomy" id="445787"/>
    <lineage>
        <taxon>Eukaryota</taxon>
        <taxon>Metazoa</taxon>
        <taxon>Chordata</taxon>
        <taxon>Craniata</taxon>
        <taxon>Vertebrata</taxon>
        <taxon>Euteleostomi</taxon>
        <taxon>Amphibia</taxon>
        <taxon>Batrachia</taxon>
        <taxon>Anura</taxon>
        <taxon>Pelobatoidea</taxon>
        <taxon>Megophryidae</taxon>
        <taxon>Leptobrachium</taxon>
    </lineage>
</organism>
<evidence type="ECO:0000256" key="4">
    <source>
        <dbReference type="ARBA" id="ARBA00049697"/>
    </source>
</evidence>
<dbReference type="GO" id="GO:0031424">
    <property type="term" value="P:keratinization"/>
    <property type="evidence" value="ECO:0007669"/>
    <property type="project" value="TreeGrafter"/>
</dbReference>
<feature type="region of interest" description="Disordered" evidence="9">
    <location>
        <begin position="508"/>
        <end position="545"/>
    </location>
</feature>
<dbReference type="GeneTree" id="ENSGT00940000161550"/>
<dbReference type="PROSITE" id="PS00226">
    <property type="entry name" value="IF_ROD_1"/>
    <property type="match status" value="1"/>
</dbReference>
<evidence type="ECO:0000256" key="5">
    <source>
        <dbReference type="ARBA" id="ARBA00061646"/>
    </source>
</evidence>
<dbReference type="PANTHER" id="PTHR45616:SF39">
    <property type="entry name" value="KERATIN, TYPE II CYTOSKELETAL 6A-RELATED"/>
    <property type="match status" value="1"/>
</dbReference>
<evidence type="ECO:0000313" key="12">
    <source>
        <dbReference type="Proteomes" id="UP000694569"/>
    </source>
</evidence>
<dbReference type="PROSITE" id="PS51842">
    <property type="entry name" value="IF_ROD_2"/>
    <property type="match status" value="1"/>
</dbReference>
<dbReference type="SMART" id="SM01391">
    <property type="entry name" value="Filament"/>
    <property type="match status" value="1"/>
</dbReference>
<dbReference type="FunFam" id="1.20.5.500:FF:000001">
    <property type="entry name" value="Type II keratin 23"/>
    <property type="match status" value="1"/>
</dbReference>
<dbReference type="InterPro" id="IPR003054">
    <property type="entry name" value="Keratin_II"/>
</dbReference>
<feature type="coiled-coil region" evidence="8">
    <location>
        <begin position="316"/>
        <end position="389"/>
    </location>
</feature>
<evidence type="ECO:0000259" key="10">
    <source>
        <dbReference type="PROSITE" id="PS51842"/>
    </source>
</evidence>
<comment type="subunit">
    <text evidence="4">Heterotetramer of two type I and two type II keratins.</text>
</comment>
<keyword evidence="1" id="KW-0416">Keratin</keyword>
<accession>A0A8C5MN29</accession>
<keyword evidence="2 7" id="KW-0403">Intermediate filament</keyword>
<feature type="compositionally biased region" description="Gly residues" evidence="9">
    <location>
        <begin position="508"/>
        <end position="523"/>
    </location>
</feature>
<reference evidence="11" key="2">
    <citation type="submission" date="2025-09" db="UniProtKB">
        <authorList>
            <consortium name="Ensembl"/>
        </authorList>
    </citation>
    <scope>IDENTIFICATION</scope>
</reference>
<dbReference type="SUPFAM" id="SSF64593">
    <property type="entry name" value="Intermediate filament protein, coiled coil region"/>
    <property type="match status" value="3"/>
</dbReference>
<dbReference type="Pfam" id="PF16208">
    <property type="entry name" value="Keratin_2_head"/>
    <property type="match status" value="1"/>
</dbReference>
<evidence type="ECO:0000256" key="2">
    <source>
        <dbReference type="ARBA" id="ARBA00022754"/>
    </source>
</evidence>
<sequence>MAYSRRSVGGGGVVKSGFSSSSVGGCGGGRISVGSKVGGYSSQSFHILGGGAGGPGQWGRPGGDLGFPVCPPGGIQEVTINQSLLQPINVDIDPAISKIKTEEREQIKTLNNKFASFIDTVRFLEQQNHVLETKWRLLQEQGQKGGSQKPNLDQYFENYINNLRRQLDMLGNEKGRLNIDLKAVQDLVEEWKKKYEDEINRRTAAENEFVTLKKDVDGAYLEKVKLETRVDLATDYLNFLKLLFNAELSSVQVQGTDTSVILSMDNSRNLDMNDIVHAVQAQYQQIADRSKAEAEATYNNQFQQLQAVAGQHGDSIKNTKNEIQELKRSIQRMKSELESVKKQIAALQQSIAEAEQRGEAALKDAQKKLTELEAVCKKLKEDLARQLHEYQEMLSVKLALDVEIATYRKLLEGEEGRMSGYIVDNVSIAVISGGSSIVSGGGGGGGGGGGAGGGYGSGGGGGGGGGGGFSSGGGYGSGGGGGGGYSGGGGGSGGGGYSGGGGVSGGGGYSGGGSGYSTGGGYSSRGAVPSSSRISASSTGISTSS</sequence>
<dbReference type="PANTHER" id="PTHR45616">
    <property type="entry name" value="GATA-TYPE DOMAIN-CONTAINING PROTEIN"/>
    <property type="match status" value="1"/>
</dbReference>
<dbReference type="GO" id="GO:0030280">
    <property type="term" value="F:structural constituent of skin epidermis"/>
    <property type="evidence" value="ECO:0007669"/>
    <property type="project" value="TreeGrafter"/>
</dbReference>
<keyword evidence="12" id="KW-1185">Reference proteome</keyword>
<keyword evidence="3 8" id="KW-0175">Coiled coil</keyword>
<dbReference type="InterPro" id="IPR018039">
    <property type="entry name" value="IF_conserved"/>
</dbReference>
<evidence type="ECO:0000256" key="9">
    <source>
        <dbReference type="SAM" id="MobiDB-lite"/>
    </source>
</evidence>
<dbReference type="FunFam" id="1.20.5.1160:FF:000001">
    <property type="entry name" value="Keratin type II"/>
    <property type="match status" value="1"/>
</dbReference>
<dbReference type="Gene3D" id="1.20.5.500">
    <property type="entry name" value="Single helix bin"/>
    <property type="match status" value="1"/>
</dbReference>
<dbReference type="GO" id="GO:0005615">
    <property type="term" value="C:extracellular space"/>
    <property type="evidence" value="ECO:0007669"/>
    <property type="project" value="TreeGrafter"/>
</dbReference>
<dbReference type="FunFam" id="1.20.5.170:FF:000065">
    <property type="entry name" value="Keratin, type II cytoskeletal 80"/>
    <property type="match status" value="1"/>
</dbReference>
<dbReference type="Gene3D" id="1.20.5.170">
    <property type="match status" value="1"/>
</dbReference>
<reference evidence="11" key="1">
    <citation type="submission" date="2025-08" db="UniProtKB">
        <authorList>
            <consortium name="Ensembl"/>
        </authorList>
    </citation>
    <scope>IDENTIFICATION</scope>
</reference>
<dbReference type="Ensembl" id="ENSLLET00000017748.1">
    <property type="protein sequence ID" value="ENSLLEP00000017099.1"/>
    <property type="gene ID" value="ENSLLEG00000010360.1"/>
</dbReference>
<evidence type="ECO:0000256" key="3">
    <source>
        <dbReference type="ARBA" id="ARBA00023054"/>
    </source>
</evidence>
<evidence type="ECO:0000256" key="7">
    <source>
        <dbReference type="RuleBase" id="RU000685"/>
    </source>
</evidence>
<dbReference type="InterPro" id="IPR039008">
    <property type="entry name" value="IF_rod_dom"/>
</dbReference>
<evidence type="ECO:0000256" key="6">
    <source>
        <dbReference type="ARBA" id="ARBA00067648"/>
    </source>
</evidence>
<feature type="compositionally biased region" description="Low complexity" evidence="9">
    <location>
        <begin position="524"/>
        <end position="545"/>
    </location>
</feature>
<dbReference type="InterPro" id="IPR032444">
    <property type="entry name" value="Keratin_2_head"/>
</dbReference>
<dbReference type="GO" id="GO:0045095">
    <property type="term" value="C:keratin filament"/>
    <property type="evidence" value="ECO:0007669"/>
    <property type="project" value="InterPro"/>
</dbReference>
<dbReference type="Pfam" id="PF00038">
    <property type="entry name" value="Filament"/>
    <property type="match status" value="1"/>
</dbReference>
<comment type="similarity">
    <text evidence="5 7">Belongs to the intermediate filament family.</text>
</comment>
<dbReference type="GO" id="GO:0045109">
    <property type="term" value="P:intermediate filament organization"/>
    <property type="evidence" value="ECO:0007669"/>
    <property type="project" value="TreeGrafter"/>
</dbReference>
<feature type="domain" description="IF rod" evidence="10">
    <location>
        <begin position="103"/>
        <end position="418"/>
    </location>
</feature>
<dbReference type="AlphaFoldDB" id="A0A8C5MN29"/>
<evidence type="ECO:0000256" key="8">
    <source>
        <dbReference type="SAM" id="Coils"/>
    </source>
</evidence>
<dbReference type="Proteomes" id="UP000694569">
    <property type="component" value="Unplaced"/>
</dbReference>
<feature type="coiled-coil region" evidence="8">
    <location>
        <begin position="160"/>
        <end position="208"/>
    </location>
</feature>
<evidence type="ECO:0000256" key="1">
    <source>
        <dbReference type="ARBA" id="ARBA00022744"/>
    </source>
</evidence>